<proteinExistence type="predicted"/>
<organism evidence="1 2">
    <name type="scientific">Crenobacter cavernae</name>
    <dbReference type="NCBI Taxonomy" id="2290923"/>
    <lineage>
        <taxon>Bacteria</taxon>
        <taxon>Pseudomonadati</taxon>
        <taxon>Pseudomonadota</taxon>
        <taxon>Betaproteobacteria</taxon>
        <taxon>Neisseriales</taxon>
        <taxon>Neisseriaceae</taxon>
        <taxon>Crenobacter</taxon>
    </lineage>
</organism>
<dbReference type="OrthoDB" id="9963996at2"/>
<protein>
    <submittedName>
        <fullName evidence="1">Uncharacterized protein</fullName>
    </submittedName>
</protein>
<dbReference type="AlphaFoldDB" id="A0A345Y9T4"/>
<evidence type="ECO:0000313" key="1">
    <source>
        <dbReference type="EMBL" id="AXK40686.1"/>
    </source>
</evidence>
<dbReference type="KEGG" id="ccah:DWG20_15345"/>
<name>A0A345Y9T4_9NEIS</name>
<dbReference type="RefSeq" id="WP_115434613.1">
    <property type="nucleotide sequence ID" value="NZ_CP031337.1"/>
</dbReference>
<gene>
    <name evidence="1" type="ORF">DWG20_15345</name>
</gene>
<accession>A0A345Y9T4</accession>
<evidence type="ECO:0000313" key="2">
    <source>
        <dbReference type="Proteomes" id="UP000254537"/>
    </source>
</evidence>
<sequence length="126" mass="13176">MMNPNQTNPLAGLAGGALPAFAESGLEAAIYPAAIGRALALSLLENLRFLDRLPLDGEARYRAARALWSGFVQTLLPALDAGPDDFDADWLSRWLDDTAADLLDGAALALLAAEPVSPTETDQGAA</sequence>
<dbReference type="Proteomes" id="UP000254537">
    <property type="component" value="Chromosome"/>
</dbReference>
<dbReference type="EMBL" id="CP031337">
    <property type="protein sequence ID" value="AXK40686.1"/>
    <property type="molecule type" value="Genomic_DNA"/>
</dbReference>
<reference evidence="1 2" key="1">
    <citation type="submission" date="2018-07" db="EMBL/GenBank/DDBJ databases">
        <title>Crenobacter cavernae sp. nov., isolated from a karst cave.</title>
        <authorList>
            <person name="Zhu H."/>
        </authorList>
    </citation>
    <scope>NUCLEOTIDE SEQUENCE [LARGE SCALE GENOMIC DNA]</scope>
    <source>
        <strain evidence="1 2">K1W11S-77</strain>
    </source>
</reference>